<protein>
    <submittedName>
        <fullName evidence="1">Uncharacterized protein</fullName>
    </submittedName>
</protein>
<evidence type="ECO:0000313" key="2">
    <source>
        <dbReference type="Proteomes" id="UP000827872"/>
    </source>
</evidence>
<comment type="caution">
    <text evidence="1">The sequence shown here is derived from an EMBL/GenBank/DDBJ whole genome shotgun (WGS) entry which is preliminary data.</text>
</comment>
<dbReference type="Proteomes" id="UP000827872">
    <property type="component" value="Linkage Group LG13"/>
</dbReference>
<name>A0ACB8FXU4_9SAUR</name>
<gene>
    <name evidence="1" type="ORF">K3G42_005952</name>
</gene>
<sequence>MPLFANSTQPSSCVTFSQGPHGSQILSAPFLTSESPGNGSNDSACSLQDDLLAVTLPVAYPIISITGLFFNMLALWVFHFGTQKTNSITVYMKNLALSDLLLALCLPFRAAFHNQSGPLMLCQVVGIIFYFTMYVSIWLLTLISLDRYLKIIRPLQQFRIHTVTYSTAASGVVWLVCGAMMLPFFFSAGSNGPCPPKCFHFKYKKVPGPVLNLIAVAAFFVLLGFFFYSYCKISLKLRRVSLRKTQQQSKKTSSRAVTKTFVVLAVFIICFTPYHAVRVPYVLAQVEIISDPGRVQTLHLANELALCISALNCCLDPVIFFFLSSCFKRAMLAALRGKLKAAFRKNEGVLNSGRSITDSRVQRFEIQIEEGALESQ</sequence>
<dbReference type="EMBL" id="CM037626">
    <property type="protein sequence ID" value="KAH8011699.1"/>
    <property type="molecule type" value="Genomic_DNA"/>
</dbReference>
<accession>A0ACB8FXU4</accession>
<proteinExistence type="predicted"/>
<organism evidence="1 2">
    <name type="scientific">Sphaerodactylus townsendi</name>
    <dbReference type="NCBI Taxonomy" id="933632"/>
    <lineage>
        <taxon>Eukaryota</taxon>
        <taxon>Metazoa</taxon>
        <taxon>Chordata</taxon>
        <taxon>Craniata</taxon>
        <taxon>Vertebrata</taxon>
        <taxon>Euteleostomi</taxon>
        <taxon>Lepidosauria</taxon>
        <taxon>Squamata</taxon>
        <taxon>Bifurcata</taxon>
        <taxon>Gekkota</taxon>
        <taxon>Sphaerodactylidae</taxon>
        <taxon>Sphaerodactylus</taxon>
    </lineage>
</organism>
<reference evidence="1" key="1">
    <citation type="submission" date="2021-08" db="EMBL/GenBank/DDBJ databases">
        <title>The first chromosome-level gecko genome reveals the dynamic sex chromosomes of Neotropical dwarf geckos (Sphaerodactylidae: Sphaerodactylus).</title>
        <authorList>
            <person name="Pinto B.J."/>
            <person name="Keating S.E."/>
            <person name="Gamble T."/>
        </authorList>
    </citation>
    <scope>NUCLEOTIDE SEQUENCE</scope>
    <source>
        <strain evidence="1">TG3544</strain>
    </source>
</reference>
<evidence type="ECO:0000313" key="1">
    <source>
        <dbReference type="EMBL" id="KAH8011699.1"/>
    </source>
</evidence>
<keyword evidence="2" id="KW-1185">Reference proteome</keyword>